<dbReference type="GO" id="GO:0051225">
    <property type="term" value="P:spindle assembly"/>
    <property type="evidence" value="ECO:0007669"/>
    <property type="project" value="TreeGrafter"/>
</dbReference>
<feature type="region of interest" description="Disordered" evidence="5">
    <location>
        <begin position="557"/>
        <end position="578"/>
    </location>
</feature>
<dbReference type="OrthoDB" id="5860513at2759"/>
<feature type="domain" description="Gamma tubulin complex component protein N-terminal" evidence="6">
    <location>
        <begin position="912"/>
        <end position="1031"/>
    </location>
</feature>
<keyword evidence="3" id="KW-0493">Microtubule</keyword>
<accession>A0A088S438</accession>
<dbReference type="eggNOG" id="ENOG502QUG1">
    <property type="taxonomic scope" value="Eukaryota"/>
</dbReference>
<dbReference type="GO" id="GO:0000930">
    <property type="term" value="C:gamma-tubulin complex"/>
    <property type="evidence" value="ECO:0007669"/>
    <property type="project" value="TreeGrafter"/>
</dbReference>
<evidence type="ECO:0000313" key="7">
    <source>
        <dbReference type="EMBL" id="AIO02370.1"/>
    </source>
</evidence>
<dbReference type="GO" id="GO:0005874">
    <property type="term" value="C:microtubule"/>
    <property type="evidence" value="ECO:0007669"/>
    <property type="project" value="UniProtKB-KW"/>
</dbReference>
<dbReference type="GO" id="GO:0051321">
    <property type="term" value="P:meiotic cell cycle"/>
    <property type="evidence" value="ECO:0007669"/>
    <property type="project" value="TreeGrafter"/>
</dbReference>
<dbReference type="KEGG" id="lpan:LPMP_352330"/>
<proteinExistence type="predicted"/>
<reference evidence="7 8" key="1">
    <citation type="journal article" date="2015" name="Sci. Rep.">
        <title>The genome of Leishmania panamensis: insights into genomics of the L. (Viannia) subgenus.</title>
        <authorList>
            <person name="Llanes A."/>
            <person name="Restrepo C.M."/>
            <person name="Vecchio G.D."/>
            <person name="Anguizola F.J."/>
            <person name="Lleonart R."/>
        </authorList>
    </citation>
    <scope>NUCLEOTIDE SEQUENCE [LARGE SCALE GENOMIC DNA]</scope>
    <source>
        <strain evidence="7 8">MHOM/PA/94/PSC-1</strain>
    </source>
</reference>
<name>A0A088S438_LEIPA</name>
<feature type="region of interest" description="Disordered" evidence="5">
    <location>
        <begin position="2017"/>
        <end position="2049"/>
    </location>
</feature>
<protein>
    <recommendedName>
        <fullName evidence="6">Gamma tubulin complex component protein N-terminal domain-containing protein</fullName>
    </recommendedName>
</protein>
<dbReference type="InterPro" id="IPR041470">
    <property type="entry name" value="GCP_N"/>
</dbReference>
<evidence type="ECO:0000256" key="2">
    <source>
        <dbReference type="ARBA" id="ARBA00022490"/>
    </source>
</evidence>
<keyword evidence="2" id="KW-0963">Cytoplasm</keyword>
<organism evidence="7 8">
    <name type="scientific">Leishmania panamensis</name>
    <dbReference type="NCBI Taxonomy" id="5679"/>
    <lineage>
        <taxon>Eukaryota</taxon>
        <taxon>Discoba</taxon>
        <taxon>Euglenozoa</taxon>
        <taxon>Kinetoplastea</taxon>
        <taxon>Metakinetoplastina</taxon>
        <taxon>Trypanosomatida</taxon>
        <taxon>Trypanosomatidae</taxon>
        <taxon>Leishmaniinae</taxon>
        <taxon>Leishmania</taxon>
        <taxon>Leishmania guyanensis species complex</taxon>
    </lineage>
</organism>
<dbReference type="Pfam" id="PF17681">
    <property type="entry name" value="GCP_N_terminal"/>
    <property type="match status" value="1"/>
</dbReference>
<sequence length="2624" mass="283277">MDEGDFALLPSSHSDGVPRSHGSHPNPPHTTSERCPAPLLLSDMAHRIAPSTFFGAPGTPVSVLNLVTALPLLLSLDRSHYTATMNSAPEGVLDTLTASAARGGGRLEPLSWTMAATDASTAAVRAVLYARGTPSWQAKRRRLRQLALDSFFRSTVSTRISLRRERAPEGGDGVREAVAQLLLHTRTVMSDVSPTQAYLVDFFAAQIMCGVRSAAAAVANSPCAAAAKAIHEPVDGLGGQAPSPASASTAMMKERAKPPFGQRNIMKSGDSASTSATALPHHDRDDMANSYASATIAEQLLYIILRTSIAANTPRRSIVMCGDDTPALLADGLRTPPQSTTGTTALTSAPLSMAWPSVVGNLTRTKSRLDDFNYAGPAMLSSKNEQSIYHYSNSAGAVRPAAALPYQPYCWLAPSTVALVERSQALRRQQRWTCDLDPVVEATVAGKGLCTRSSHLSGGAGTRFTAVVSLLDSVRSSWTPLPGMADSDDAAALTALVHNSGLPFATTSPSAALNVAREARPATRFGGFHWGQAMVAVEDPAVEALFAADCAHRISSHRSEADGVPDNEEATPTKQHEAESVTAALPACRTPFVSCQPLYDRVLYAQVHLALHWCTAGLADPFCLTDRDNTAGPNLPALRVRKEFYARPLQTKCGAGTAAAATAISGLASLLEWGCYYGTLLRRLHRLCDLADDVTLRGTLGSYGRCAMNTLRLLLCLLRRQIGELADQAGGPHELSFAELLTAQQRLQRAVEQVEVLAAFFGVPAAAAAPATLRHAPAAPETWDPFDVLQDRCSSALLLSRLYECFSARHVDALGQHGSTATHYHELQQERLAEMLISFGGEGSDETPLQVKTWGGGVHQQRQKFGAALAAVESGTAPPRVEFSPLGADNKGDAWELQRKELLSDSIDAIGILLRAVLRPLNTMLHRWLTAGELADPYDEFFVVSSHGQTHSGFALEPSPQRLPVFLSVAAATDLLQAGVSLRVLRAAASQVVLSAQKDARRLEAMAEVNEAAAEDYAEELLDTQTLRRAIEQFIERLVHGAPTADAAHGVGRAETGANDDGDAEDAALLPLLPRVDVMSSYGAINWWKEHYKACTGVLLEMVEAANPREGGGQDSPAEAAPDPSLWLQADEEAGLCAAGEAAAGGKERADDAASSETHTGRVDTSLLCSTAARAACDAGKGEPDDHHLRHFPHDAAVFPPKESMGEVPSYVTIFMNSDEEEDHGVYSGMARAANGRQEVDNASLASSSPRSSTTATSVLGLRRIAGSRFSTGTAVSSTTSSRGTMALYGAITEELRQVSLLEQQTETDLGQSRHTLRAEFDAQLWRRRREGRLSDWKAQRLALRLRRVRAMESIVDELRDMYMIRAVGHAEVQEAASHSVEETEQHGTDGEPFIPGAAMAQMRAVVPLHHLPPSRVAPPVILYAVPDYEDGVDGVTGGRRGSRAFASRPRRTSFAANPTIVELPATSGMRRRVSTHDTLQSYGRKWRSLSASALFMNNCPRPPGSPPLSGLTPRRGSAAPASTRGVALTDALSDGASVQKSEGGGVGPAVIRQLRDVDPAALSAFGVMEKRGLVGPAHGAVASFARPSASTLWQVPLSQSSQQRCEQVEAAILKEHAEMVAAVATDEAHAEAVRRDELGYAHPDALFRVADINDDEFLLMRTGPKSYARREAEEAALAELAARQAQLAACTVDDPEYLRQLAAAAAVLTDPCCNGPKDSTAVPKWCLSAQKFSSMPTKTERDAAACDDRAEEDVGADDSATQLRRNADLPPALDSAWQQDDPQRVWREVRTSMTRTAAMGKSFTDELWSWTAGEAHRWYFDDLTPLHHVLIGAEVDRALLVDLALTCDEAEALQRCSGYYRALGQYTANFLTHKALQLTLLPPYGSLYRLTTQFLDVCLLQKAPIAMRLMDVWIACVDTALEVMAEAEEPAMVHSIIMGETRLSALAALKDTRQGVTVADALSSLNSAFQREWATCVTNGELTVKLEWRLTSKDDEGHEQLDSSGKALESAVGFTEGDGAAEEGSWNASRASRLPRQSAPSSHDNAEKVSRSLSPIQSFLASLSLVAVSPWCSGAWLLPDHMLHCTGAIFRTLLFWKSAERIVLHAWRTGMDSGIPSVFFFCSVVRQVLVSSLQETLWGRLVELTTAYRKSLQFEAGVLYTYSALESFTIDHAAFLRECEFYMLCGPQFQRHVRPVLQAMVNTVEEVERALRLAQVSIRVARRQYMATFYFMVKRGSSSSSSGSDSDESAEADCCRETKERPTVMSAPRHVFTPSRWSRRARMEQDVGKVQGSDGVSRASPWYLRPLEDALVHHSKALSPPEATGSELTVATAHDTNPKTDLDSARTPPRGAAKGKRRRAAQAERSPSSALSSATTARSSTPVVDKSLFSVMSAAGSGEETRREGNPAPTAVSRKKRRRGGSQPVGVRRPTAGAAASTAMAPWASAAAPRLQTRRYSWSAGRTTRQSAASAPAPASPATGAAITNTSVMKRPCRSRHHGKRLSSAKREERRIKLRAIAERKIKEEVEHQHRLMRDMASLHLRRFELLTQSLRDALAEVMVKENVKGMEEESIAAAAAAISDGASLKSIKDLHKAQRQHMNRYAYISTVLQRLDALIEVMATQV</sequence>
<feature type="compositionally biased region" description="Low complexity" evidence="5">
    <location>
        <begin position="2366"/>
        <end position="2383"/>
    </location>
</feature>
<gene>
    <name evidence="7" type="ORF">LPMP_352330</name>
</gene>
<feature type="region of interest" description="Disordered" evidence="5">
    <location>
        <begin position="2459"/>
        <end position="2509"/>
    </location>
</feature>
<dbReference type="EMBL" id="CP009404">
    <property type="protein sequence ID" value="AIO02370.1"/>
    <property type="molecule type" value="Genomic_DNA"/>
</dbReference>
<feature type="region of interest" description="Disordered" evidence="5">
    <location>
        <begin position="2236"/>
        <end position="2255"/>
    </location>
</feature>
<feature type="compositionally biased region" description="Low complexity" evidence="5">
    <location>
        <begin position="2468"/>
        <end position="2483"/>
    </location>
</feature>
<evidence type="ECO:0000256" key="1">
    <source>
        <dbReference type="ARBA" id="ARBA00004245"/>
    </source>
</evidence>
<dbReference type="PANTHER" id="PTHR19302:SF14">
    <property type="entry name" value="GAMMA-TUBULIN COMPLEX COMPONENT 3"/>
    <property type="match status" value="1"/>
</dbReference>
<dbReference type="VEuPathDB" id="TriTrypDB:LPAL13_350029700"/>
<feature type="compositionally biased region" description="Low complexity" evidence="5">
    <location>
        <begin position="2431"/>
        <end position="2447"/>
    </location>
</feature>
<dbReference type="RefSeq" id="XP_010703170.1">
    <property type="nucleotide sequence ID" value="XM_010704868.1"/>
</dbReference>
<evidence type="ECO:0000259" key="6">
    <source>
        <dbReference type="Pfam" id="PF17681"/>
    </source>
</evidence>
<evidence type="ECO:0000256" key="5">
    <source>
        <dbReference type="SAM" id="MobiDB-lite"/>
    </source>
</evidence>
<feature type="region of interest" description="Disordered" evidence="5">
    <location>
        <begin position="2319"/>
        <end position="2383"/>
    </location>
</feature>
<evidence type="ECO:0000313" key="8">
    <source>
        <dbReference type="Proteomes" id="UP000063063"/>
    </source>
</evidence>
<keyword evidence="4" id="KW-0206">Cytoskeleton</keyword>
<dbReference type="GO" id="GO:0051011">
    <property type="term" value="F:microtubule minus-end binding"/>
    <property type="evidence" value="ECO:0007669"/>
    <property type="project" value="TreeGrafter"/>
</dbReference>
<dbReference type="PANTHER" id="PTHR19302">
    <property type="entry name" value="GAMMA TUBULIN COMPLEX PROTEIN"/>
    <property type="match status" value="1"/>
</dbReference>
<feature type="compositionally biased region" description="Basic residues" evidence="5">
    <location>
        <begin position="2492"/>
        <end position="2505"/>
    </location>
</feature>
<dbReference type="GO" id="GO:0007020">
    <property type="term" value="P:microtubule nucleation"/>
    <property type="evidence" value="ECO:0007669"/>
    <property type="project" value="InterPro"/>
</dbReference>
<feature type="region of interest" description="Disordered" evidence="5">
    <location>
        <begin position="257"/>
        <end position="284"/>
    </location>
</feature>
<keyword evidence="8" id="KW-1185">Reference proteome</keyword>
<comment type="subcellular location">
    <subcellularLocation>
        <location evidence="1">Cytoplasm</location>
        <location evidence="1">Cytoskeleton</location>
    </subcellularLocation>
</comment>
<dbReference type="Proteomes" id="UP000063063">
    <property type="component" value="Chromosome 35"/>
</dbReference>
<evidence type="ECO:0000256" key="4">
    <source>
        <dbReference type="ARBA" id="ARBA00023212"/>
    </source>
</evidence>
<dbReference type="GO" id="GO:0031122">
    <property type="term" value="P:cytoplasmic microtubule organization"/>
    <property type="evidence" value="ECO:0007669"/>
    <property type="project" value="TreeGrafter"/>
</dbReference>
<evidence type="ECO:0000256" key="3">
    <source>
        <dbReference type="ARBA" id="ARBA00022701"/>
    </source>
</evidence>
<dbReference type="InterPro" id="IPR007259">
    <property type="entry name" value="GCP"/>
</dbReference>
<feature type="region of interest" description="Disordered" evidence="5">
    <location>
        <begin position="2395"/>
        <end position="2447"/>
    </location>
</feature>
<dbReference type="GO" id="GO:0000278">
    <property type="term" value="P:mitotic cell cycle"/>
    <property type="evidence" value="ECO:0007669"/>
    <property type="project" value="TreeGrafter"/>
</dbReference>
<feature type="region of interest" description="Disordered" evidence="5">
    <location>
        <begin position="1501"/>
        <end position="1523"/>
    </location>
</feature>
<feature type="region of interest" description="Disordered" evidence="5">
    <location>
        <begin position="1751"/>
        <end position="1778"/>
    </location>
</feature>
<dbReference type="GO" id="GO:0043015">
    <property type="term" value="F:gamma-tubulin binding"/>
    <property type="evidence" value="ECO:0007669"/>
    <property type="project" value="InterPro"/>
</dbReference>
<dbReference type="VEuPathDB" id="TriTrypDB:LPMP_352330"/>
<dbReference type="GeneID" id="22579262"/>
<feature type="region of interest" description="Disordered" evidence="5">
    <location>
        <begin position="1"/>
        <end position="36"/>
    </location>
</feature>
<dbReference type="GO" id="GO:0000922">
    <property type="term" value="C:spindle pole"/>
    <property type="evidence" value="ECO:0007669"/>
    <property type="project" value="InterPro"/>
</dbReference>